<reference evidence="2 3" key="1">
    <citation type="journal article" date="2010" name="Nature">
        <title>Genome sequence of the palaeopolyploid soybean.</title>
        <authorList>
            <person name="Schmutz J."/>
            <person name="Cannon S.B."/>
            <person name="Schlueter J."/>
            <person name="Ma J."/>
            <person name="Mitros T."/>
            <person name="Nelson W."/>
            <person name="Hyten D.L."/>
            <person name="Song Q."/>
            <person name="Thelen J.J."/>
            <person name="Cheng J."/>
            <person name="Xu D."/>
            <person name="Hellsten U."/>
            <person name="May G.D."/>
            <person name="Yu Y."/>
            <person name="Sakurai T."/>
            <person name="Umezawa T."/>
            <person name="Bhattacharyya M.K."/>
            <person name="Sandhu D."/>
            <person name="Valliyodan B."/>
            <person name="Lindquist E."/>
            <person name="Peto M."/>
            <person name="Grant D."/>
            <person name="Shu S."/>
            <person name="Goodstein D."/>
            <person name="Barry K."/>
            <person name="Futrell-Griggs M."/>
            <person name="Abernathy B."/>
            <person name="Du J."/>
            <person name="Tian Z."/>
            <person name="Zhu L."/>
            <person name="Gill N."/>
            <person name="Joshi T."/>
            <person name="Libault M."/>
            <person name="Sethuraman A."/>
            <person name="Zhang X.-C."/>
            <person name="Shinozaki K."/>
            <person name="Nguyen H.T."/>
            <person name="Wing R.A."/>
            <person name="Cregan P."/>
            <person name="Specht J."/>
            <person name="Grimwood J."/>
            <person name="Rokhsar D."/>
            <person name="Stacey G."/>
            <person name="Shoemaker R.C."/>
            <person name="Jackson S.A."/>
        </authorList>
    </citation>
    <scope>NUCLEOTIDE SEQUENCE [LARGE SCALE GENOMIC DNA]</scope>
    <source>
        <strain evidence="3">cv. Williams 82</strain>
        <tissue evidence="2">Callus</tissue>
    </source>
</reference>
<reference evidence="2" key="3">
    <citation type="submission" date="2018-07" db="EMBL/GenBank/DDBJ databases">
        <title>WGS assembly of Glycine max.</title>
        <authorList>
            <person name="Schmutz J."/>
            <person name="Cannon S."/>
            <person name="Schlueter J."/>
            <person name="Ma J."/>
            <person name="Mitros T."/>
            <person name="Nelson W."/>
            <person name="Hyten D."/>
            <person name="Song Q."/>
            <person name="Thelen J."/>
            <person name="Cheng J."/>
            <person name="Xu D."/>
            <person name="Hellsten U."/>
            <person name="May G."/>
            <person name="Yu Y."/>
            <person name="Sakurai T."/>
            <person name="Umezawa T."/>
            <person name="Bhattacharyya M."/>
            <person name="Sandhu D."/>
            <person name="Valliyodan B."/>
            <person name="Lindquist E."/>
            <person name="Peto M."/>
            <person name="Grant D."/>
            <person name="Shu S."/>
            <person name="Goodstein D."/>
            <person name="Barry K."/>
            <person name="Futrell-Griggs M."/>
            <person name="Abernathy B."/>
            <person name="Du J."/>
            <person name="Tian Z."/>
            <person name="Zhu L."/>
            <person name="Gill N."/>
            <person name="Joshi T."/>
            <person name="Libault M."/>
            <person name="Sethuraman A."/>
            <person name="Zhang X."/>
            <person name="Shinozaki K."/>
            <person name="Nguyen H."/>
            <person name="Wing R."/>
            <person name="Cregan P."/>
            <person name="Specht J."/>
            <person name="Grimwood J."/>
            <person name="Rokhsar D."/>
            <person name="Stacey G."/>
            <person name="Shoemaker R."/>
            <person name="Jackson S."/>
        </authorList>
    </citation>
    <scope>NUCLEOTIDE SEQUENCE</scope>
    <source>
        <tissue evidence="2">Callus</tissue>
    </source>
</reference>
<reference evidence="3" key="2">
    <citation type="submission" date="2018-02" db="UniProtKB">
        <authorList>
            <consortium name="EnsemblPlants"/>
        </authorList>
    </citation>
    <scope>IDENTIFICATION</scope>
    <source>
        <strain evidence="3">Williams 82</strain>
    </source>
</reference>
<keyword evidence="1" id="KW-0812">Transmembrane</keyword>
<dbReference type="Proteomes" id="UP000008827">
    <property type="component" value="Chromosome 13"/>
</dbReference>
<evidence type="ECO:0000313" key="2">
    <source>
        <dbReference type="EMBL" id="KRH18698.1"/>
    </source>
</evidence>
<keyword evidence="1" id="KW-0472">Membrane</keyword>
<sequence>MIYKEIILFISKEFTFFILFFYFIFFLSLFFFSSYQSLRIYYIHTLTFFSFLLLGYSISIFLFYIIYHIYNFLFLLLLFFSISLFSLS</sequence>
<name>A0A0R0GJT4_SOYBN</name>
<evidence type="ECO:0000313" key="4">
    <source>
        <dbReference type="Proteomes" id="UP000008827"/>
    </source>
</evidence>
<accession>A0A0R0GJT4</accession>
<feature type="transmembrane region" description="Helical" evidence="1">
    <location>
        <begin position="69"/>
        <end position="87"/>
    </location>
</feature>
<dbReference type="AlphaFoldDB" id="A0A0R0GJT4"/>
<dbReference type="Gramene" id="KRH18698">
    <property type="protein sequence ID" value="KRH18698"/>
    <property type="gene ID" value="GLYMA_13G077000"/>
</dbReference>
<dbReference type="EMBL" id="CM000846">
    <property type="protein sequence ID" value="KRH18698.1"/>
    <property type="molecule type" value="Genomic_DNA"/>
</dbReference>
<dbReference type="InParanoid" id="A0A0R0GJT4"/>
<keyword evidence="1" id="KW-1133">Transmembrane helix</keyword>
<evidence type="ECO:0000256" key="1">
    <source>
        <dbReference type="SAM" id="Phobius"/>
    </source>
</evidence>
<gene>
    <name evidence="2" type="ORF">GLYMA_13G077000</name>
</gene>
<proteinExistence type="predicted"/>
<evidence type="ECO:0000313" key="3">
    <source>
        <dbReference type="EnsemblPlants" id="KRH18698"/>
    </source>
</evidence>
<keyword evidence="4" id="KW-1185">Reference proteome</keyword>
<feature type="transmembrane region" description="Helical" evidence="1">
    <location>
        <begin position="14"/>
        <end position="33"/>
    </location>
</feature>
<protein>
    <submittedName>
        <fullName evidence="2 3">Uncharacterized protein</fullName>
    </submittedName>
</protein>
<organism evidence="2">
    <name type="scientific">Glycine max</name>
    <name type="common">Soybean</name>
    <name type="synonym">Glycine hispida</name>
    <dbReference type="NCBI Taxonomy" id="3847"/>
    <lineage>
        <taxon>Eukaryota</taxon>
        <taxon>Viridiplantae</taxon>
        <taxon>Streptophyta</taxon>
        <taxon>Embryophyta</taxon>
        <taxon>Tracheophyta</taxon>
        <taxon>Spermatophyta</taxon>
        <taxon>Magnoliopsida</taxon>
        <taxon>eudicotyledons</taxon>
        <taxon>Gunneridae</taxon>
        <taxon>Pentapetalae</taxon>
        <taxon>rosids</taxon>
        <taxon>fabids</taxon>
        <taxon>Fabales</taxon>
        <taxon>Fabaceae</taxon>
        <taxon>Papilionoideae</taxon>
        <taxon>50 kb inversion clade</taxon>
        <taxon>NPAAA clade</taxon>
        <taxon>indigoferoid/millettioid clade</taxon>
        <taxon>Phaseoleae</taxon>
        <taxon>Glycine</taxon>
        <taxon>Glycine subgen. Soja</taxon>
    </lineage>
</organism>
<feature type="transmembrane region" description="Helical" evidence="1">
    <location>
        <begin position="40"/>
        <end position="63"/>
    </location>
</feature>
<dbReference type="EnsemblPlants" id="KRH18698">
    <property type="protein sequence ID" value="KRH18698"/>
    <property type="gene ID" value="GLYMA_13G077000"/>
</dbReference>